<reference evidence="8" key="1">
    <citation type="submission" date="2025-08" db="UniProtKB">
        <authorList>
            <consortium name="RefSeq"/>
        </authorList>
    </citation>
    <scope>IDENTIFICATION</scope>
    <source>
        <tissue evidence="8">Seedling</tissue>
    </source>
</reference>
<dbReference type="Pfam" id="PF00931">
    <property type="entry name" value="NB-ARC"/>
    <property type="match status" value="2"/>
</dbReference>
<evidence type="ECO:0000259" key="4">
    <source>
        <dbReference type="Pfam" id="PF00931"/>
    </source>
</evidence>
<feature type="domain" description="NB-ARC" evidence="4">
    <location>
        <begin position="121"/>
        <end position="166"/>
    </location>
</feature>
<evidence type="ECO:0000313" key="7">
    <source>
        <dbReference type="Proteomes" id="UP001652623"/>
    </source>
</evidence>
<evidence type="ECO:0000259" key="6">
    <source>
        <dbReference type="Pfam" id="PF25019"/>
    </source>
</evidence>
<gene>
    <name evidence="8" type="primary">LOC132800248</name>
</gene>
<feature type="domain" description="NB-ARC" evidence="4">
    <location>
        <begin position="54"/>
        <end position="118"/>
    </location>
</feature>
<name>A0ABM3ZYD4_ZIZJJ</name>
<organism evidence="7 8">
    <name type="scientific">Ziziphus jujuba</name>
    <name type="common">Chinese jujube</name>
    <name type="synonym">Ziziphus sativa</name>
    <dbReference type="NCBI Taxonomy" id="326968"/>
    <lineage>
        <taxon>Eukaryota</taxon>
        <taxon>Viridiplantae</taxon>
        <taxon>Streptophyta</taxon>
        <taxon>Embryophyta</taxon>
        <taxon>Tracheophyta</taxon>
        <taxon>Spermatophyta</taxon>
        <taxon>Magnoliopsida</taxon>
        <taxon>eudicotyledons</taxon>
        <taxon>Gunneridae</taxon>
        <taxon>Pentapetalae</taxon>
        <taxon>rosids</taxon>
        <taxon>fabids</taxon>
        <taxon>Rosales</taxon>
        <taxon>Rhamnaceae</taxon>
        <taxon>Paliureae</taxon>
        <taxon>Ziziphus</taxon>
    </lineage>
</organism>
<accession>A0ABM3ZYD4</accession>
<dbReference type="Gene3D" id="3.40.50.300">
    <property type="entry name" value="P-loop containing nucleotide triphosphate hydrolases"/>
    <property type="match status" value="1"/>
</dbReference>
<keyword evidence="3" id="KW-0611">Plant defense</keyword>
<dbReference type="PANTHER" id="PTHR36766:SF40">
    <property type="entry name" value="DISEASE RESISTANCE PROTEIN RGA3"/>
    <property type="match status" value="1"/>
</dbReference>
<evidence type="ECO:0000256" key="2">
    <source>
        <dbReference type="ARBA" id="ARBA00022737"/>
    </source>
</evidence>
<dbReference type="InterPro" id="IPR002182">
    <property type="entry name" value="NB-ARC"/>
</dbReference>
<feature type="domain" description="Disease resistance protein winged helix" evidence="5">
    <location>
        <begin position="173"/>
        <end position="216"/>
    </location>
</feature>
<dbReference type="InterPro" id="IPR027417">
    <property type="entry name" value="P-loop_NTPase"/>
</dbReference>
<dbReference type="InterPro" id="IPR058922">
    <property type="entry name" value="WHD_DRP"/>
</dbReference>
<evidence type="ECO:0000259" key="5">
    <source>
        <dbReference type="Pfam" id="PF23559"/>
    </source>
</evidence>
<evidence type="ECO:0000256" key="1">
    <source>
        <dbReference type="ARBA" id="ARBA00022614"/>
    </source>
</evidence>
<evidence type="ECO:0000313" key="8">
    <source>
        <dbReference type="RefSeq" id="XP_060669494.1"/>
    </source>
</evidence>
<proteinExistence type="predicted"/>
<dbReference type="RefSeq" id="XP_060669494.1">
    <property type="nucleotide sequence ID" value="XM_060813511.1"/>
</dbReference>
<keyword evidence="1" id="KW-0433">Leucine-rich repeat</keyword>
<keyword evidence="7" id="KW-1185">Reference proteome</keyword>
<dbReference type="Pfam" id="PF25019">
    <property type="entry name" value="LRR_R13L1-DRL21"/>
    <property type="match status" value="1"/>
</dbReference>
<evidence type="ECO:0000256" key="3">
    <source>
        <dbReference type="ARBA" id="ARBA00022821"/>
    </source>
</evidence>
<dbReference type="InterPro" id="IPR056789">
    <property type="entry name" value="LRR_R13L1-DRL21"/>
</dbReference>
<feature type="domain" description="R13L1/DRL21-like LRR repeat region" evidence="6">
    <location>
        <begin position="300"/>
        <end position="351"/>
    </location>
</feature>
<dbReference type="Proteomes" id="UP001652623">
    <property type="component" value="Chromosome 12"/>
</dbReference>
<protein>
    <submittedName>
        <fullName evidence="8">Disease resistance RPP13-like protein 1</fullName>
    </submittedName>
</protein>
<keyword evidence="2" id="KW-0677">Repeat</keyword>
<dbReference type="PANTHER" id="PTHR36766">
    <property type="entry name" value="PLANT BROAD-SPECTRUM MILDEW RESISTANCE PROTEIN RPW8"/>
    <property type="match status" value="1"/>
</dbReference>
<dbReference type="SUPFAM" id="SSF52540">
    <property type="entry name" value="P-loop containing nucleoside triphosphate hydrolases"/>
    <property type="match status" value="1"/>
</dbReference>
<dbReference type="GeneID" id="132800248"/>
<sequence length="354" mass="40446">MKKKLEKILRRFKVFEKSINILGLTNKGVGEKPSPRPPTTSLIEESEFYGRNGDKEAIIKLLLKDDYKGSNKVCVIPIVGMGGIGETTLAQSVYNNHKVQRHFNLRSWVYVSEEFDIFKGLRSKIIATTRSENVAKIMSTIPTHYQLKHLKDEDCWRLFKKHAFDNIKDDCSQSKINKRVEDVGDEYFNELVSTSFLQRSSGQELFGMHDLVHDLAKYVSRGHCIISNDDSSKDSIANVHHASVRYMRYDSIFTEATCSATLELKDRKNLLVEMPRQMSKLKSLQTLIDFIIGKDNGTNIGELRELSDLHGQLFLKNLENVANASDASDAKLVDRKYLEALHLDWKGDDNDKKK</sequence>
<dbReference type="Pfam" id="PF23559">
    <property type="entry name" value="WHD_DRP"/>
    <property type="match status" value="1"/>
</dbReference>